<dbReference type="Pfam" id="PF08842">
    <property type="entry name" value="Mfa2"/>
    <property type="match status" value="1"/>
</dbReference>
<feature type="signal peptide" evidence="8">
    <location>
        <begin position="1"/>
        <end position="20"/>
    </location>
</feature>
<evidence type="ECO:0000256" key="3">
    <source>
        <dbReference type="ARBA" id="ARBA00022729"/>
    </source>
</evidence>
<evidence type="ECO:0000313" key="10">
    <source>
        <dbReference type="Proteomes" id="UP001565200"/>
    </source>
</evidence>
<evidence type="ECO:0000256" key="4">
    <source>
        <dbReference type="ARBA" id="ARBA00023136"/>
    </source>
</evidence>
<dbReference type="Proteomes" id="UP001565200">
    <property type="component" value="Unassembled WGS sequence"/>
</dbReference>
<dbReference type="RefSeq" id="WP_121699810.1">
    <property type="nucleotide sequence ID" value="NZ_JBCLPP010000030.1"/>
</dbReference>
<keyword evidence="6" id="KW-0998">Cell outer membrane</keyword>
<keyword evidence="7" id="KW-0449">Lipoprotein</keyword>
<evidence type="ECO:0000256" key="7">
    <source>
        <dbReference type="ARBA" id="ARBA00023288"/>
    </source>
</evidence>
<gene>
    <name evidence="9" type="ORF">AAK873_10520</name>
</gene>
<keyword evidence="5" id="KW-0564">Palmitate</keyword>
<evidence type="ECO:0000256" key="1">
    <source>
        <dbReference type="ARBA" id="ARBA00004442"/>
    </source>
</evidence>
<accession>A0ABV4CXB5</accession>
<evidence type="ECO:0000256" key="8">
    <source>
        <dbReference type="SAM" id="SignalP"/>
    </source>
</evidence>
<protein>
    <submittedName>
        <fullName evidence="9">FimB/Mfa2 family fimbrial subunit</fullName>
    </submittedName>
</protein>
<dbReference type="Gene3D" id="2.60.40.2100">
    <property type="match status" value="1"/>
</dbReference>
<comment type="caution">
    <text evidence="9">The sequence shown here is derived from an EMBL/GenBank/DDBJ whole genome shotgun (WGS) entry which is preliminary data.</text>
</comment>
<organism evidence="9 10">
    <name type="scientific">Heminiphilus faecis</name>
    <dbReference type="NCBI Taxonomy" id="2601703"/>
    <lineage>
        <taxon>Bacteria</taxon>
        <taxon>Pseudomonadati</taxon>
        <taxon>Bacteroidota</taxon>
        <taxon>Bacteroidia</taxon>
        <taxon>Bacteroidales</taxon>
        <taxon>Muribaculaceae</taxon>
        <taxon>Heminiphilus</taxon>
    </lineage>
</organism>
<comment type="subcellular location">
    <subcellularLocation>
        <location evidence="1">Cell outer membrane</location>
    </subcellularLocation>
</comment>
<comment type="similarity">
    <text evidence="2">Belongs to the bacteroidetes fimbrillin superfamily. FimB/Mfa2 family.</text>
</comment>
<proteinExistence type="inferred from homology"/>
<name>A0ABV4CXB5_9BACT</name>
<keyword evidence="3 8" id="KW-0732">Signal</keyword>
<evidence type="ECO:0000313" key="9">
    <source>
        <dbReference type="EMBL" id="MEY8246047.1"/>
    </source>
</evidence>
<dbReference type="EMBL" id="JBCLPP010000030">
    <property type="protein sequence ID" value="MEY8246047.1"/>
    <property type="molecule type" value="Genomic_DNA"/>
</dbReference>
<evidence type="ECO:0000256" key="5">
    <source>
        <dbReference type="ARBA" id="ARBA00023139"/>
    </source>
</evidence>
<reference evidence="9 10" key="1">
    <citation type="submission" date="2024-03" db="EMBL/GenBank/DDBJ databases">
        <title>Mouse gut bacterial collection (mGBC) of GemPharmatech.</title>
        <authorList>
            <person name="He Y."/>
            <person name="Dong L."/>
            <person name="Wu D."/>
            <person name="Gao X."/>
            <person name="Lin Z."/>
        </authorList>
    </citation>
    <scope>NUCLEOTIDE SEQUENCE [LARGE SCALE GENOMIC DNA]</scope>
    <source>
        <strain evidence="9 10">54-13</strain>
    </source>
</reference>
<keyword evidence="10" id="KW-1185">Reference proteome</keyword>
<evidence type="ECO:0000256" key="6">
    <source>
        <dbReference type="ARBA" id="ARBA00023237"/>
    </source>
</evidence>
<dbReference type="InterPro" id="IPR014941">
    <property type="entry name" value="FimB/Mfa2/Mfa3"/>
</dbReference>
<sequence length="290" mass="31899">MSKVLYKILIPIFLSLLCQACITEVDVGACNNTVIRFEYLADGQDDVFPDYITSVTYCIYDGEGKIVTQATLDKGRLDEFQGLKIRLWNTGAYRLVAWGNFGTDCVLEAHNKLTTGKVVVNSEMPVTFDRLYLGTLDFDLESTDGRHEWVATLHSVHVTLNAFIQSTVNENASDYFIRIGEFATGVSNNGDILGPAKVYSPKFVNGQNGMIESTTWLPRFDENTEAILEVFSALSGTRVASVTLADYISANGIKITGVEEAVIDVLISISGTNVAIKFPGWKPRPVYPGI</sequence>
<keyword evidence="4" id="KW-0472">Membrane</keyword>
<evidence type="ECO:0000256" key="2">
    <source>
        <dbReference type="ARBA" id="ARBA00007248"/>
    </source>
</evidence>
<feature type="chain" id="PRO_5046947854" evidence="8">
    <location>
        <begin position="21"/>
        <end position="290"/>
    </location>
</feature>